<evidence type="ECO:0000256" key="1">
    <source>
        <dbReference type="SAM" id="Phobius"/>
    </source>
</evidence>
<feature type="transmembrane region" description="Helical" evidence="1">
    <location>
        <begin position="73"/>
        <end position="92"/>
    </location>
</feature>
<keyword evidence="1" id="KW-0472">Membrane</keyword>
<proteinExistence type="predicted"/>
<feature type="transmembrane region" description="Helical" evidence="1">
    <location>
        <begin position="99"/>
        <end position="120"/>
    </location>
</feature>
<keyword evidence="1" id="KW-1133">Transmembrane helix</keyword>
<gene>
    <name evidence="2" type="ORF">ACG04R_18755</name>
</gene>
<reference evidence="2 3" key="1">
    <citation type="submission" date="2024-08" db="EMBL/GenBank/DDBJ databases">
        <authorList>
            <person name="Lu H."/>
        </authorList>
    </citation>
    <scope>NUCLEOTIDE SEQUENCE [LARGE SCALE GENOMIC DNA]</scope>
    <source>
        <strain evidence="2 3">BYS78W</strain>
    </source>
</reference>
<organism evidence="2 3">
    <name type="scientific">Pelomonas candidula</name>
    <dbReference type="NCBI Taxonomy" id="3299025"/>
    <lineage>
        <taxon>Bacteria</taxon>
        <taxon>Pseudomonadati</taxon>
        <taxon>Pseudomonadota</taxon>
        <taxon>Betaproteobacteria</taxon>
        <taxon>Burkholderiales</taxon>
        <taxon>Sphaerotilaceae</taxon>
        <taxon>Roseateles</taxon>
    </lineage>
</organism>
<feature type="transmembrane region" description="Helical" evidence="1">
    <location>
        <begin position="126"/>
        <end position="144"/>
    </location>
</feature>
<keyword evidence="3" id="KW-1185">Reference proteome</keyword>
<dbReference type="Proteomes" id="UP001606134">
    <property type="component" value="Unassembled WGS sequence"/>
</dbReference>
<name>A0ABW7HGE8_9BURK</name>
<keyword evidence="1" id="KW-0812">Transmembrane</keyword>
<dbReference type="RefSeq" id="WP_394414201.1">
    <property type="nucleotide sequence ID" value="NZ_JBIGIC010000009.1"/>
</dbReference>
<evidence type="ECO:0000313" key="2">
    <source>
        <dbReference type="EMBL" id="MFG6488733.1"/>
    </source>
</evidence>
<sequence>MTEPAPNPYAAPQSDVVDAAPVAAVPARLPVTLLLRWLLAAVLVALGLWRSLGLISNWRYFTDSMVIDPAYNPWPWLALELFVVLTGALLAWRSRWVFVPWLLHVGLFARQIVVMSGGAGVPGTAYEVWAAELLVFGFCAWLWLRRGLR</sequence>
<comment type="caution">
    <text evidence="2">The sequence shown here is derived from an EMBL/GenBank/DDBJ whole genome shotgun (WGS) entry which is preliminary data.</text>
</comment>
<evidence type="ECO:0000313" key="3">
    <source>
        <dbReference type="Proteomes" id="UP001606134"/>
    </source>
</evidence>
<protein>
    <recommendedName>
        <fullName evidence="4">DUF4345 domain-containing protein</fullName>
    </recommendedName>
</protein>
<dbReference type="EMBL" id="JBIGIC010000009">
    <property type="protein sequence ID" value="MFG6488733.1"/>
    <property type="molecule type" value="Genomic_DNA"/>
</dbReference>
<evidence type="ECO:0008006" key="4">
    <source>
        <dbReference type="Google" id="ProtNLM"/>
    </source>
</evidence>
<accession>A0ABW7HGE8</accession>
<feature type="transmembrane region" description="Helical" evidence="1">
    <location>
        <begin position="37"/>
        <end position="61"/>
    </location>
</feature>